<feature type="region of interest" description="Disordered" evidence="5">
    <location>
        <begin position="73"/>
        <end position="92"/>
    </location>
</feature>
<proteinExistence type="inferred from homology"/>
<dbReference type="Gene3D" id="3.10.20.90">
    <property type="entry name" value="Phosphatidylinositol 3-kinase Catalytic Subunit, Chain A, domain 1"/>
    <property type="match status" value="1"/>
</dbReference>
<organism evidence="6 7">
    <name type="scientific">Anopheles albimanus</name>
    <name type="common">New world malaria mosquito</name>
    <dbReference type="NCBI Taxonomy" id="7167"/>
    <lineage>
        <taxon>Eukaryota</taxon>
        <taxon>Metazoa</taxon>
        <taxon>Ecdysozoa</taxon>
        <taxon>Arthropoda</taxon>
        <taxon>Hexapoda</taxon>
        <taxon>Insecta</taxon>
        <taxon>Pterygota</taxon>
        <taxon>Neoptera</taxon>
        <taxon>Endopterygota</taxon>
        <taxon>Diptera</taxon>
        <taxon>Nematocera</taxon>
        <taxon>Culicoidea</taxon>
        <taxon>Culicidae</taxon>
        <taxon>Anophelinae</taxon>
        <taxon>Anopheles</taxon>
    </lineage>
</organism>
<dbReference type="GO" id="GO:0004190">
    <property type="term" value="F:aspartic-type endopeptidase activity"/>
    <property type="evidence" value="ECO:0007669"/>
    <property type="project" value="UniProtKB-KW"/>
</dbReference>
<protein>
    <recommendedName>
        <fullName evidence="8">UBA domain-containing protein</fullName>
    </recommendedName>
</protein>
<keyword evidence="3" id="KW-0064">Aspartyl protease</keyword>
<dbReference type="SUPFAM" id="SSF50630">
    <property type="entry name" value="Acid proteases"/>
    <property type="match status" value="1"/>
</dbReference>
<dbReference type="InterPro" id="IPR029071">
    <property type="entry name" value="Ubiquitin-like_domsf"/>
</dbReference>
<dbReference type="PANTHER" id="PTHR15397">
    <property type="entry name" value="SODIUM-GLUCOSE COTRANSPORTER REGULATORY PROTEIN -RELATED"/>
    <property type="match status" value="1"/>
</dbReference>
<dbReference type="GO" id="GO:0006508">
    <property type="term" value="P:proteolysis"/>
    <property type="evidence" value="ECO:0007669"/>
    <property type="project" value="UniProtKB-KW"/>
</dbReference>
<name>A0A182FT87_ANOAL</name>
<feature type="compositionally biased region" description="Low complexity" evidence="5">
    <location>
        <begin position="124"/>
        <end position="133"/>
    </location>
</feature>
<evidence type="ECO:0000256" key="4">
    <source>
        <dbReference type="ARBA" id="ARBA00022801"/>
    </source>
</evidence>
<feature type="compositionally biased region" description="Gly residues" evidence="5">
    <location>
        <begin position="107"/>
        <end position="123"/>
    </location>
</feature>
<evidence type="ECO:0000256" key="1">
    <source>
        <dbReference type="ARBA" id="ARBA00009136"/>
    </source>
</evidence>
<dbReference type="InterPro" id="IPR019103">
    <property type="entry name" value="Peptidase_aspartic_DDI1-type"/>
</dbReference>
<dbReference type="InterPro" id="IPR001995">
    <property type="entry name" value="Peptidase_A2_cat"/>
</dbReference>
<keyword evidence="7" id="KW-1185">Reference proteome</keyword>
<feature type="region of interest" description="Disordered" evidence="5">
    <location>
        <begin position="102"/>
        <end position="142"/>
    </location>
</feature>
<evidence type="ECO:0000256" key="5">
    <source>
        <dbReference type="SAM" id="MobiDB-lite"/>
    </source>
</evidence>
<evidence type="ECO:0000256" key="3">
    <source>
        <dbReference type="ARBA" id="ARBA00022750"/>
    </source>
</evidence>
<feature type="region of interest" description="Disordered" evidence="5">
    <location>
        <begin position="399"/>
        <end position="465"/>
    </location>
</feature>
<dbReference type="VEuPathDB" id="VectorBase:AALB20_034337"/>
<dbReference type="InterPro" id="IPR021109">
    <property type="entry name" value="Peptidase_aspartic_dom_sf"/>
</dbReference>
<dbReference type="PROSITE" id="PS50175">
    <property type="entry name" value="ASP_PROT_RETROV"/>
    <property type="match status" value="1"/>
</dbReference>
<sequence>MQITVLDPNMTEGTTFEVADDMEVENLIALCRMEFNIQANTELKLATKQGVMTDHKETLTHYGVKDGDLVWLHKTNPRPARPPVPSGADHPRLANLDFSSIQVPTGRGAGASSGGGGGGGGGSDTTSSSLLNPRPSPSVGMEDDPAVVREMFLSNPDQLALLKQNNPRLAEALLSGNLETFATELRKQIADRMEKQQKRLRILQANPFDAEAQRLIAEEIKQKNIEANMEAAMEYNPETFGTVVMLYINCKVNGHPVKAFIDSGAQATIMSAAAAERCNIMRLVDTRWAGIAKGIGVQRIIGRIHMVQIQIENDFLTSSFSVLEEQPMDMLLGLDMLKRHQCNIDLKTNVLHIGTTGTKTPFLTEGELPECARLTGSPEEEKRALDESARLAEELALKEALSRSSQGEASTSGSNSKQGSNQQTSTSTVTPATTTNTSSAPSSSTAAPVPMEQDTPPASAAVPASDDVPLTLLPTDRFTAMDVVELESMGFNRQLVIDELRAANGDKTKATSGLFLNASSTLNPSRVIVRMSRTIALFVIVNVFQIASLIRLHQGMRLVCLEMISNVTKPQT</sequence>
<reference evidence="6 7" key="1">
    <citation type="journal article" date="2017" name="G3 (Bethesda)">
        <title>The Physical Genome Mapping of Anopheles albimanus Corrected Scaffold Misassemblies and Identified Interarm Rearrangements in Genus Anopheles.</title>
        <authorList>
            <person name="Artemov G.N."/>
            <person name="Peery A.N."/>
            <person name="Jiang X."/>
            <person name="Tu Z."/>
            <person name="Stegniy V.N."/>
            <person name="Sharakhova M.V."/>
            <person name="Sharakhov I.V."/>
        </authorList>
    </citation>
    <scope>NUCLEOTIDE SEQUENCE [LARGE SCALE GENOMIC DNA]</scope>
    <source>
        <strain evidence="6 7">ALBI9_A</strain>
    </source>
</reference>
<dbReference type="Gene3D" id="2.40.70.10">
    <property type="entry name" value="Acid Proteases"/>
    <property type="match status" value="1"/>
</dbReference>
<dbReference type="FunFam" id="2.40.70.10:FF:000005">
    <property type="entry name" value="DNA damage inducible 1 homolog 2"/>
    <property type="match status" value="1"/>
</dbReference>
<dbReference type="SUPFAM" id="SSF54236">
    <property type="entry name" value="Ubiquitin-like"/>
    <property type="match status" value="1"/>
</dbReference>
<dbReference type="Pfam" id="PF09668">
    <property type="entry name" value="Asp_protease"/>
    <property type="match status" value="1"/>
</dbReference>
<dbReference type="InterPro" id="IPR015940">
    <property type="entry name" value="UBA"/>
</dbReference>
<comment type="similarity">
    <text evidence="1">Belongs to the DDI1 family.</text>
</comment>
<feature type="compositionally biased region" description="Low complexity" evidence="5">
    <location>
        <begin position="402"/>
        <end position="465"/>
    </location>
</feature>
<keyword evidence="2" id="KW-0645">Protease</keyword>
<dbReference type="VEuPathDB" id="VectorBase:AALB009767"/>
<dbReference type="EnsemblMetazoa" id="AALB009767-RA">
    <property type="protein sequence ID" value="AALB009767-PA"/>
    <property type="gene ID" value="AALB009767"/>
</dbReference>
<dbReference type="STRING" id="7167.A0A182FT87"/>
<dbReference type="PANTHER" id="PTHR15397:SF3">
    <property type="entry name" value="DNA DAMAGE INDUCIBLE 1 HOMOLOG 2"/>
    <property type="match status" value="1"/>
</dbReference>
<dbReference type="Proteomes" id="UP000069272">
    <property type="component" value="Chromosome 3R"/>
</dbReference>
<dbReference type="CDD" id="cd05479">
    <property type="entry name" value="RP_DDI"/>
    <property type="match status" value="1"/>
</dbReference>
<evidence type="ECO:0000313" key="6">
    <source>
        <dbReference type="EnsemblMetazoa" id="AALB009767-PA"/>
    </source>
</evidence>
<reference evidence="6" key="2">
    <citation type="submission" date="2022-08" db="UniProtKB">
        <authorList>
            <consortium name="EnsemblMetazoa"/>
        </authorList>
    </citation>
    <scope>IDENTIFICATION</scope>
    <source>
        <strain evidence="6">STECLA/ALBI9_A</strain>
    </source>
</reference>
<evidence type="ECO:0008006" key="8">
    <source>
        <dbReference type="Google" id="ProtNLM"/>
    </source>
</evidence>
<dbReference type="AlphaFoldDB" id="A0A182FT87"/>
<dbReference type="InterPro" id="IPR057273">
    <property type="entry name" value="Ddi1/2_HDD"/>
</dbReference>
<evidence type="ECO:0000313" key="7">
    <source>
        <dbReference type="Proteomes" id="UP000069272"/>
    </source>
</evidence>
<accession>A0A182FT87</accession>
<dbReference type="Pfam" id="PF24669">
    <property type="entry name" value="Ddi2_HDD"/>
    <property type="match status" value="1"/>
</dbReference>
<feature type="region of interest" description="Disordered" evidence="5">
    <location>
        <begin position="369"/>
        <end position="388"/>
    </location>
</feature>
<evidence type="ECO:0000256" key="2">
    <source>
        <dbReference type="ARBA" id="ARBA00022670"/>
    </source>
</evidence>
<keyword evidence="4" id="KW-0378">Hydrolase</keyword>
<dbReference type="PROSITE" id="PS50030">
    <property type="entry name" value="UBA"/>
    <property type="match status" value="1"/>
</dbReference>
<feature type="compositionally biased region" description="Basic and acidic residues" evidence="5">
    <location>
        <begin position="379"/>
        <end position="388"/>
    </location>
</feature>